<dbReference type="RefSeq" id="WP_154529792.1">
    <property type="nucleotide sequence ID" value="NZ_VULX01000001.1"/>
</dbReference>
<sequence>MKVSDYKYGDIENTDKTAIINISSSKLTESDCQNELVVFANIVKNLNSDLDNIIVNCNVSDKTYSISTNDKNILKTTQQYKL</sequence>
<proteinExistence type="predicted"/>
<reference evidence="1 2" key="1">
    <citation type="submission" date="2019-08" db="EMBL/GenBank/DDBJ databases">
        <title>In-depth cultivation of the pig gut microbiome towards novel bacterial diversity and tailored functional studies.</title>
        <authorList>
            <person name="Wylensek D."/>
            <person name="Hitch T.C.A."/>
            <person name="Clavel T."/>
        </authorList>
    </citation>
    <scope>NUCLEOTIDE SEQUENCE [LARGE SCALE GENOMIC DNA]</scope>
    <source>
        <strain evidence="1 2">WCA-383-APC-5B</strain>
    </source>
</reference>
<dbReference type="Proteomes" id="UP000460287">
    <property type="component" value="Unassembled WGS sequence"/>
</dbReference>
<accession>A0A7X2MVL4</accession>
<comment type="caution">
    <text evidence="1">The sequence shown here is derived from an EMBL/GenBank/DDBJ whole genome shotgun (WGS) entry which is preliminary data.</text>
</comment>
<dbReference type="EMBL" id="VULX01000001">
    <property type="protein sequence ID" value="MSR89907.1"/>
    <property type="molecule type" value="Genomic_DNA"/>
</dbReference>
<name>A0A7X2MVL4_9CLOT</name>
<keyword evidence="2" id="KW-1185">Reference proteome</keyword>
<dbReference type="AlphaFoldDB" id="A0A7X2MVL4"/>
<evidence type="ECO:0000313" key="2">
    <source>
        <dbReference type="Proteomes" id="UP000460287"/>
    </source>
</evidence>
<gene>
    <name evidence="1" type="ORF">FYJ33_00400</name>
</gene>
<protein>
    <submittedName>
        <fullName evidence="1">Uncharacterized protein</fullName>
    </submittedName>
</protein>
<evidence type="ECO:0000313" key="1">
    <source>
        <dbReference type="EMBL" id="MSR89907.1"/>
    </source>
</evidence>
<organism evidence="1 2">
    <name type="scientific">Inconstantimicrobium porci</name>
    <dbReference type="NCBI Taxonomy" id="2652291"/>
    <lineage>
        <taxon>Bacteria</taxon>
        <taxon>Bacillati</taxon>
        <taxon>Bacillota</taxon>
        <taxon>Clostridia</taxon>
        <taxon>Eubacteriales</taxon>
        <taxon>Clostridiaceae</taxon>
        <taxon>Inconstantimicrobium</taxon>
    </lineage>
</organism>